<dbReference type="InterPro" id="IPR029023">
    <property type="entry name" value="Tensin_phosphatase"/>
</dbReference>
<dbReference type="GO" id="GO:0016314">
    <property type="term" value="F:phosphatidylinositol-3,4,5-trisphosphate 3-phosphatase activity"/>
    <property type="evidence" value="ECO:0007669"/>
    <property type="project" value="TreeGrafter"/>
</dbReference>
<dbReference type="Gene3D" id="3.90.190.10">
    <property type="entry name" value="Protein tyrosine phosphatase superfamily"/>
    <property type="match status" value="1"/>
</dbReference>
<evidence type="ECO:0000313" key="14">
    <source>
        <dbReference type="EMBL" id="OWF47421.1"/>
    </source>
</evidence>
<evidence type="ECO:0000259" key="13">
    <source>
        <dbReference type="PROSITE" id="PS51182"/>
    </source>
</evidence>
<dbReference type="GO" id="GO:0016020">
    <property type="term" value="C:membrane"/>
    <property type="evidence" value="ECO:0007669"/>
    <property type="project" value="UniProtKB-SubCell"/>
</dbReference>
<comment type="subcellular location">
    <subcellularLocation>
        <location evidence="2">Cell projection</location>
    </subcellularLocation>
    <subcellularLocation>
        <location evidence="1">Membrane</location>
        <topology evidence="1">Multi-pass membrane protein</topology>
    </subcellularLocation>
</comment>
<dbReference type="InterPro" id="IPR035892">
    <property type="entry name" value="C2_domain_sf"/>
</dbReference>
<dbReference type="Gene3D" id="1.20.120.350">
    <property type="entry name" value="Voltage-gated potassium channels. Chain C"/>
    <property type="match status" value="1"/>
</dbReference>
<dbReference type="InterPro" id="IPR051281">
    <property type="entry name" value="Dual-spec_lipid-protein_phosph"/>
</dbReference>
<keyword evidence="6 10" id="KW-1133">Transmembrane helix</keyword>
<dbReference type="PROSITE" id="PS51181">
    <property type="entry name" value="PPASE_TENSIN"/>
    <property type="match status" value="1"/>
</dbReference>
<keyword evidence="7 10" id="KW-0472">Membrane</keyword>
<evidence type="ECO:0000256" key="5">
    <source>
        <dbReference type="ARBA" id="ARBA00022801"/>
    </source>
</evidence>
<keyword evidence="4 10" id="KW-0812">Transmembrane</keyword>
<feature type="domain" description="Tyrosine specific protein phosphatases" evidence="11">
    <location>
        <begin position="297"/>
        <end position="360"/>
    </location>
</feature>
<dbReference type="GO" id="GO:0005216">
    <property type="term" value="F:monoatomic ion channel activity"/>
    <property type="evidence" value="ECO:0007669"/>
    <property type="project" value="InterPro"/>
</dbReference>
<evidence type="ECO:0000256" key="2">
    <source>
        <dbReference type="ARBA" id="ARBA00004316"/>
    </source>
</evidence>
<dbReference type="SUPFAM" id="SSF81324">
    <property type="entry name" value="Voltage-gated potassium channels"/>
    <property type="match status" value="1"/>
</dbReference>
<feature type="transmembrane region" description="Helical" evidence="10">
    <location>
        <begin position="151"/>
        <end position="171"/>
    </location>
</feature>
<dbReference type="InterPro" id="IPR045102">
    <property type="entry name" value="PTP_VSP_TPTE"/>
</dbReference>
<proteinExistence type="inferred from homology"/>
<comment type="caution">
    <text evidence="14">The sequence shown here is derived from an EMBL/GenBank/DDBJ whole genome shotgun (WGS) entry which is preliminary data.</text>
</comment>
<evidence type="ECO:0000256" key="9">
    <source>
        <dbReference type="SAM" id="MobiDB-lite"/>
    </source>
</evidence>
<dbReference type="InterPro" id="IPR005821">
    <property type="entry name" value="Ion_trans_dom"/>
</dbReference>
<dbReference type="STRING" id="6573.A0A210QFM5"/>
<dbReference type="InterPro" id="IPR003595">
    <property type="entry name" value="Tyr_Pase_cat"/>
</dbReference>
<evidence type="ECO:0000313" key="15">
    <source>
        <dbReference type="Proteomes" id="UP000242188"/>
    </source>
</evidence>
<gene>
    <name evidence="14" type="ORF">KP79_PYT12187</name>
</gene>
<evidence type="ECO:0000256" key="4">
    <source>
        <dbReference type="ARBA" id="ARBA00022692"/>
    </source>
</evidence>
<keyword evidence="15" id="KW-1185">Reference proteome</keyword>
<dbReference type="Pfam" id="PF00520">
    <property type="entry name" value="Ion_trans"/>
    <property type="match status" value="1"/>
</dbReference>
<feature type="region of interest" description="Disordered" evidence="9">
    <location>
        <begin position="32"/>
        <end position="69"/>
    </location>
</feature>
<protein>
    <submittedName>
        <fullName evidence="14">Phosphatidylinositol 3,4,5-trisphosphate 3-phosphatase TPTE2</fullName>
    </submittedName>
</protein>
<evidence type="ECO:0000259" key="11">
    <source>
        <dbReference type="PROSITE" id="PS50056"/>
    </source>
</evidence>
<comment type="similarity">
    <text evidence="3">Belongs to the PTEN phosphatase protein family.</text>
</comment>
<dbReference type="PROSITE" id="PS00383">
    <property type="entry name" value="TYR_PHOSPHATASE_1"/>
    <property type="match status" value="1"/>
</dbReference>
<dbReference type="Pfam" id="PF10409">
    <property type="entry name" value="PTEN_C2"/>
    <property type="match status" value="1"/>
</dbReference>
<dbReference type="PROSITE" id="PS50056">
    <property type="entry name" value="TYR_PHOSPHATASE_2"/>
    <property type="match status" value="1"/>
</dbReference>
<dbReference type="Proteomes" id="UP000242188">
    <property type="component" value="Unassembled WGS sequence"/>
</dbReference>
<evidence type="ECO:0000256" key="10">
    <source>
        <dbReference type="SAM" id="Phobius"/>
    </source>
</evidence>
<reference evidence="14 15" key="1">
    <citation type="journal article" date="2017" name="Nat. Ecol. Evol.">
        <title>Scallop genome provides insights into evolution of bilaterian karyotype and development.</title>
        <authorList>
            <person name="Wang S."/>
            <person name="Zhang J."/>
            <person name="Jiao W."/>
            <person name="Li J."/>
            <person name="Xun X."/>
            <person name="Sun Y."/>
            <person name="Guo X."/>
            <person name="Huan P."/>
            <person name="Dong B."/>
            <person name="Zhang L."/>
            <person name="Hu X."/>
            <person name="Sun X."/>
            <person name="Wang J."/>
            <person name="Zhao C."/>
            <person name="Wang Y."/>
            <person name="Wang D."/>
            <person name="Huang X."/>
            <person name="Wang R."/>
            <person name="Lv J."/>
            <person name="Li Y."/>
            <person name="Zhang Z."/>
            <person name="Liu B."/>
            <person name="Lu W."/>
            <person name="Hui Y."/>
            <person name="Liang J."/>
            <person name="Zhou Z."/>
            <person name="Hou R."/>
            <person name="Li X."/>
            <person name="Liu Y."/>
            <person name="Li H."/>
            <person name="Ning X."/>
            <person name="Lin Y."/>
            <person name="Zhao L."/>
            <person name="Xing Q."/>
            <person name="Dou J."/>
            <person name="Li Y."/>
            <person name="Mao J."/>
            <person name="Guo H."/>
            <person name="Dou H."/>
            <person name="Li T."/>
            <person name="Mu C."/>
            <person name="Jiang W."/>
            <person name="Fu Q."/>
            <person name="Fu X."/>
            <person name="Miao Y."/>
            <person name="Liu J."/>
            <person name="Yu Q."/>
            <person name="Li R."/>
            <person name="Liao H."/>
            <person name="Li X."/>
            <person name="Kong Y."/>
            <person name="Jiang Z."/>
            <person name="Chourrout D."/>
            <person name="Li R."/>
            <person name="Bao Z."/>
        </authorList>
    </citation>
    <scope>NUCLEOTIDE SEQUENCE [LARGE SCALE GENOMIC DNA]</scope>
    <source>
        <strain evidence="14 15">PY_sf001</strain>
    </source>
</reference>
<dbReference type="InterPro" id="IPR000387">
    <property type="entry name" value="Tyr_Pase_dom"/>
</dbReference>
<dbReference type="FunFam" id="2.60.40.1110:FF:000004">
    <property type="entry name" value="Voltage-sensor containing phosphatase"/>
    <property type="match status" value="1"/>
</dbReference>
<dbReference type="SMART" id="SM00404">
    <property type="entry name" value="PTPc_motif"/>
    <property type="match status" value="1"/>
</dbReference>
<dbReference type="PANTHER" id="PTHR12305:SF60">
    <property type="entry name" value="PHOSPHATIDYLINOSITOL 3,4,5-TRISPHOSPHATE 3-PHOSPHATASE TPTE2-RELATED"/>
    <property type="match status" value="1"/>
</dbReference>
<feature type="transmembrane region" description="Helical" evidence="10">
    <location>
        <begin position="120"/>
        <end position="139"/>
    </location>
</feature>
<dbReference type="EMBL" id="NEDP02003913">
    <property type="protein sequence ID" value="OWF47421.1"/>
    <property type="molecule type" value="Genomic_DNA"/>
</dbReference>
<evidence type="ECO:0000256" key="3">
    <source>
        <dbReference type="ARBA" id="ARBA00007881"/>
    </source>
</evidence>
<dbReference type="SUPFAM" id="SSF52799">
    <property type="entry name" value="(Phosphotyrosine protein) phosphatases II"/>
    <property type="match status" value="1"/>
</dbReference>
<name>A0A210QFM5_MIZYE</name>
<evidence type="ECO:0000256" key="7">
    <source>
        <dbReference type="ARBA" id="ARBA00023136"/>
    </source>
</evidence>
<dbReference type="InterPro" id="IPR029021">
    <property type="entry name" value="Prot-tyrosine_phosphatase-like"/>
</dbReference>
<sequence>MEDTEKNGTVVVDIPQDLPLDMLPPIVGRMELDLPDDRRSNTSRRSSLPPPPDSHLPLEEGNTNVPPSTRFQRCRWKVRALVEHLLFRLFTVILILVDISLVIVDFCATLDESTSQKITITSRAIIIYFVVEIILRIFAKGIDFFKNCFDVTDMVIVLATFIIDMALSNYGRWGVVGRTLRIIRIGRSVVIMVGQYRHVITATRKTVSQNKRRYLKDGFDLDLCYITERVIAMSFPSSGVRKMYRNPINEVARFLNTKHPDHYKVYDLCSERNYPTELFHDRVERVYIDDHNVPTLEDLVKFCDDVRVFLSEDDTNVIAVHCKGGKGRTGTMICTWLVDCEMFEEAEKSLDYFGGRRTDLSVGKTFQGVETPSQSRYVGYYEKVKKDYDNEIPAIVKLKITTVTITGIKTVGKGDGSDLSMAIFLGREQAFNCNFGKGKNCELTHDKDNNRIEVMLCNCPILVEDTKVRFTSSAVTVPKGYDNCAFYFWFHSAFIHNNRLLIPRDELDNPHKKKVHKIFTEEFSVMLSFEDVT</sequence>
<feature type="transmembrane region" description="Helical" evidence="10">
    <location>
        <begin position="85"/>
        <end position="108"/>
    </location>
</feature>
<feature type="domain" description="Phosphatase tensin-type" evidence="12">
    <location>
        <begin position="212"/>
        <end position="388"/>
    </location>
</feature>
<dbReference type="PROSITE" id="PS51182">
    <property type="entry name" value="C2_TENSIN"/>
    <property type="match status" value="1"/>
</dbReference>
<keyword evidence="8" id="KW-0966">Cell projection</keyword>
<dbReference type="SUPFAM" id="SSF49562">
    <property type="entry name" value="C2 domain (Calcium/lipid-binding domain, CaLB)"/>
    <property type="match status" value="1"/>
</dbReference>
<dbReference type="AlphaFoldDB" id="A0A210QFM5"/>
<dbReference type="GO" id="GO:0005829">
    <property type="term" value="C:cytosol"/>
    <property type="evidence" value="ECO:0007669"/>
    <property type="project" value="TreeGrafter"/>
</dbReference>
<keyword evidence="5" id="KW-0378">Hydrolase</keyword>
<dbReference type="CDD" id="cd14510">
    <property type="entry name" value="PTP_VSP_TPTE"/>
    <property type="match status" value="1"/>
</dbReference>
<dbReference type="Gene3D" id="2.60.40.1110">
    <property type="match status" value="1"/>
</dbReference>
<dbReference type="OrthoDB" id="16692at2759"/>
<dbReference type="InterPro" id="IPR014020">
    <property type="entry name" value="Tensin_C2-dom"/>
</dbReference>
<feature type="domain" description="C2 tensin-type" evidence="13">
    <location>
        <begin position="395"/>
        <end position="532"/>
    </location>
</feature>
<dbReference type="InterPro" id="IPR016130">
    <property type="entry name" value="Tyr_Pase_AS"/>
</dbReference>
<accession>A0A210QFM5</accession>
<dbReference type="SMART" id="SM01326">
    <property type="entry name" value="PTEN_C2"/>
    <property type="match status" value="1"/>
</dbReference>
<evidence type="ECO:0000256" key="6">
    <source>
        <dbReference type="ARBA" id="ARBA00022989"/>
    </source>
</evidence>
<evidence type="ECO:0000256" key="1">
    <source>
        <dbReference type="ARBA" id="ARBA00004141"/>
    </source>
</evidence>
<dbReference type="Pfam" id="PF22785">
    <property type="entry name" value="Tc-R-P"/>
    <property type="match status" value="1"/>
</dbReference>
<evidence type="ECO:0000256" key="8">
    <source>
        <dbReference type="ARBA" id="ARBA00023273"/>
    </source>
</evidence>
<organism evidence="14 15">
    <name type="scientific">Mizuhopecten yessoensis</name>
    <name type="common">Japanese scallop</name>
    <name type="synonym">Patinopecten yessoensis</name>
    <dbReference type="NCBI Taxonomy" id="6573"/>
    <lineage>
        <taxon>Eukaryota</taxon>
        <taxon>Metazoa</taxon>
        <taxon>Spiralia</taxon>
        <taxon>Lophotrochozoa</taxon>
        <taxon>Mollusca</taxon>
        <taxon>Bivalvia</taxon>
        <taxon>Autobranchia</taxon>
        <taxon>Pteriomorphia</taxon>
        <taxon>Pectinida</taxon>
        <taxon>Pectinoidea</taxon>
        <taxon>Pectinidae</taxon>
        <taxon>Mizuhopecten</taxon>
    </lineage>
</organism>
<dbReference type="PANTHER" id="PTHR12305">
    <property type="entry name" value="PHOSPHATASE WITH HOMOLOGY TO TENSIN"/>
    <property type="match status" value="1"/>
</dbReference>
<dbReference type="InterPro" id="IPR027359">
    <property type="entry name" value="Volt_channel_dom_sf"/>
</dbReference>
<evidence type="ECO:0000259" key="12">
    <source>
        <dbReference type="PROSITE" id="PS51181"/>
    </source>
</evidence>
<dbReference type="GO" id="GO:0042995">
    <property type="term" value="C:cell projection"/>
    <property type="evidence" value="ECO:0007669"/>
    <property type="project" value="UniProtKB-SubCell"/>
</dbReference>